<keyword evidence="2" id="KW-1185">Reference proteome</keyword>
<protein>
    <submittedName>
        <fullName evidence="1">Uncharacterized protein</fullName>
    </submittedName>
</protein>
<evidence type="ECO:0000313" key="1">
    <source>
        <dbReference type="EMBL" id="KAJ9547382.1"/>
    </source>
</evidence>
<sequence length="313" mass="35643">MVIYKDPKEWPNIFDDADESSEYLSDELLDEVTDELAHKMQDLTIEALKSYFHMKYEPITVEVERRQEDYAEKIIPVKGKKDKKSKKKKDETSDDAVHCKGDCNAPFPKSLKPSSPILFVCIDWEQGGKAIGDSRGSIGKSGSDPRVFDKQLCGDLTLFVVKLFKDIINVVKLGFLGRYREYSDLGPLASWVVFIPAAAPKIEIAARTRFLSSHQIAHPASKLKSDPQIHPQIAPKIEIAAQIHPQIAVRTSNRFLSNIQFRNRSLNSSNRSLKINSYFGIFVWRHQRLHPWHQPLVKNLNGNRRMLGGNMES</sequence>
<name>A0AA38W5F8_9ASTR</name>
<dbReference type="EMBL" id="JARYMX010000005">
    <property type="protein sequence ID" value="KAJ9547382.1"/>
    <property type="molecule type" value="Genomic_DNA"/>
</dbReference>
<organism evidence="1 2">
    <name type="scientific">Centaurea solstitialis</name>
    <name type="common">yellow star-thistle</name>
    <dbReference type="NCBI Taxonomy" id="347529"/>
    <lineage>
        <taxon>Eukaryota</taxon>
        <taxon>Viridiplantae</taxon>
        <taxon>Streptophyta</taxon>
        <taxon>Embryophyta</taxon>
        <taxon>Tracheophyta</taxon>
        <taxon>Spermatophyta</taxon>
        <taxon>Magnoliopsida</taxon>
        <taxon>eudicotyledons</taxon>
        <taxon>Gunneridae</taxon>
        <taxon>Pentapetalae</taxon>
        <taxon>asterids</taxon>
        <taxon>campanulids</taxon>
        <taxon>Asterales</taxon>
        <taxon>Asteraceae</taxon>
        <taxon>Carduoideae</taxon>
        <taxon>Cardueae</taxon>
        <taxon>Centaureinae</taxon>
        <taxon>Centaurea</taxon>
    </lineage>
</organism>
<dbReference type="AlphaFoldDB" id="A0AA38W5F8"/>
<proteinExistence type="predicted"/>
<gene>
    <name evidence="1" type="ORF">OSB04_019925</name>
</gene>
<accession>A0AA38W5F8</accession>
<dbReference type="Proteomes" id="UP001172457">
    <property type="component" value="Chromosome 5"/>
</dbReference>
<evidence type="ECO:0000313" key="2">
    <source>
        <dbReference type="Proteomes" id="UP001172457"/>
    </source>
</evidence>
<reference evidence="1" key="1">
    <citation type="submission" date="2023-03" db="EMBL/GenBank/DDBJ databases">
        <title>Chromosome-scale reference genome and RAD-based genetic map of yellow starthistle (Centaurea solstitialis) reveal putative structural variation and QTLs associated with invader traits.</title>
        <authorList>
            <person name="Reatini B."/>
            <person name="Cang F.A."/>
            <person name="Jiang Q."/>
            <person name="Mckibben M.T.W."/>
            <person name="Barker M.S."/>
            <person name="Rieseberg L.H."/>
            <person name="Dlugosch K.M."/>
        </authorList>
    </citation>
    <scope>NUCLEOTIDE SEQUENCE</scope>
    <source>
        <strain evidence="1">CAN-66</strain>
        <tissue evidence="1">Leaf</tissue>
    </source>
</reference>
<comment type="caution">
    <text evidence="1">The sequence shown here is derived from an EMBL/GenBank/DDBJ whole genome shotgun (WGS) entry which is preliminary data.</text>
</comment>